<keyword evidence="11" id="KW-0479">Metal-binding</keyword>
<evidence type="ECO:0000256" key="5">
    <source>
        <dbReference type="ARBA" id="ARBA00008276"/>
    </source>
</evidence>
<dbReference type="GO" id="GO:0005737">
    <property type="term" value="C:cytoplasm"/>
    <property type="evidence" value="ECO:0007669"/>
    <property type="project" value="TreeGrafter"/>
</dbReference>
<evidence type="ECO:0000256" key="8">
    <source>
        <dbReference type="ARBA" id="ARBA00013025"/>
    </source>
</evidence>
<evidence type="ECO:0000256" key="1">
    <source>
        <dbReference type="ARBA" id="ARBA00001946"/>
    </source>
</evidence>
<dbReference type="Gene3D" id="3.40.1190.10">
    <property type="entry name" value="Mur-like, catalytic domain"/>
    <property type="match status" value="1"/>
</dbReference>
<dbReference type="NCBIfam" id="TIGR01499">
    <property type="entry name" value="folC"/>
    <property type="match status" value="1"/>
</dbReference>
<evidence type="ECO:0000259" key="25">
    <source>
        <dbReference type="Pfam" id="PF08245"/>
    </source>
</evidence>
<evidence type="ECO:0000256" key="13">
    <source>
        <dbReference type="ARBA" id="ARBA00022840"/>
    </source>
</evidence>
<evidence type="ECO:0000256" key="12">
    <source>
        <dbReference type="ARBA" id="ARBA00022741"/>
    </source>
</evidence>
<comment type="catalytic activity">
    <reaction evidence="19">
        <text>(6S)-5,6,7,8-tetrahydrofolyl-(gamma-L-Glu)(n) + L-glutamate + ATP = (6S)-5,6,7,8-tetrahydrofolyl-(gamma-L-Glu)(n+1) + ADP + phosphate + H(+)</text>
        <dbReference type="Rhea" id="RHEA:10580"/>
        <dbReference type="Rhea" id="RHEA-COMP:14738"/>
        <dbReference type="Rhea" id="RHEA-COMP:14740"/>
        <dbReference type="ChEBI" id="CHEBI:15378"/>
        <dbReference type="ChEBI" id="CHEBI:29985"/>
        <dbReference type="ChEBI" id="CHEBI:30616"/>
        <dbReference type="ChEBI" id="CHEBI:43474"/>
        <dbReference type="ChEBI" id="CHEBI:141005"/>
        <dbReference type="ChEBI" id="CHEBI:456216"/>
        <dbReference type="EC" id="6.3.2.17"/>
    </reaction>
</comment>
<evidence type="ECO:0000256" key="14">
    <source>
        <dbReference type="ARBA" id="ARBA00022842"/>
    </source>
</evidence>
<comment type="subunit">
    <text evidence="6">Monomer.</text>
</comment>
<comment type="catalytic activity">
    <reaction evidence="20">
        <text>10-formyltetrahydrofolyl-(gamma-L-Glu)(n) + L-glutamate + ATP = 10-formyltetrahydrofolyl-(gamma-L-Glu)(n+1) + ADP + phosphate + H(+)</text>
        <dbReference type="Rhea" id="RHEA:51904"/>
        <dbReference type="Rhea" id="RHEA-COMP:13088"/>
        <dbReference type="Rhea" id="RHEA-COMP:14300"/>
        <dbReference type="ChEBI" id="CHEBI:15378"/>
        <dbReference type="ChEBI" id="CHEBI:29985"/>
        <dbReference type="ChEBI" id="CHEBI:30616"/>
        <dbReference type="ChEBI" id="CHEBI:43474"/>
        <dbReference type="ChEBI" id="CHEBI:134413"/>
        <dbReference type="ChEBI" id="CHEBI:456216"/>
        <dbReference type="EC" id="6.3.2.17"/>
    </reaction>
</comment>
<keyword evidence="27" id="KW-1185">Reference proteome</keyword>
<dbReference type="InterPro" id="IPR013221">
    <property type="entry name" value="Mur_ligase_cen"/>
</dbReference>
<evidence type="ECO:0000256" key="18">
    <source>
        <dbReference type="ARBA" id="ARBA00032510"/>
    </source>
</evidence>
<dbReference type="InterPro" id="IPR001645">
    <property type="entry name" value="Folylpolyglutamate_synth"/>
</dbReference>
<comment type="function">
    <text evidence="2">Functions in two distinct reactions of the de novo folate biosynthetic pathway. Catalyzes the addition of a glutamate residue to dihydropteroate (7,8-dihydropteroate or H2Pte) to form dihydrofolate (7,8-dihydrofolate monoglutamate or H2Pte-Glu). Also catalyzes successive additions of L-glutamate to tetrahydrofolate or 10-formyltetrahydrofolate or 5,10-methylenetetrahydrofolate, leading to folylpolyglutamate derivatives.</text>
</comment>
<evidence type="ECO:0000256" key="7">
    <source>
        <dbReference type="ARBA" id="ARBA00013023"/>
    </source>
</evidence>
<evidence type="ECO:0000256" key="15">
    <source>
        <dbReference type="ARBA" id="ARBA00022909"/>
    </source>
</evidence>
<evidence type="ECO:0000256" key="23">
    <source>
        <dbReference type="PIRNR" id="PIRNR001563"/>
    </source>
</evidence>
<reference evidence="27" key="1">
    <citation type="submission" date="2016-10" db="EMBL/GenBank/DDBJ databases">
        <authorList>
            <person name="Varghese N."/>
            <person name="Submissions S."/>
        </authorList>
    </citation>
    <scope>NUCLEOTIDE SEQUENCE [LARGE SCALE GENOMIC DNA]</scope>
    <source>
        <strain evidence="27">DSM 24213</strain>
    </source>
</reference>
<dbReference type="PIRSF" id="PIRSF001563">
    <property type="entry name" value="Folylpolyglu_synth"/>
    <property type="match status" value="1"/>
</dbReference>
<accession>A0A1I4SSC9</accession>
<proteinExistence type="inferred from homology"/>
<comment type="catalytic activity">
    <reaction evidence="22">
        <text>7,8-dihydropteroate + L-glutamate + ATP = 7,8-dihydrofolate + ADP + phosphate + H(+)</text>
        <dbReference type="Rhea" id="RHEA:23584"/>
        <dbReference type="ChEBI" id="CHEBI:15378"/>
        <dbReference type="ChEBI" id="CHEBI:17839"/>
        <dbReference type="ChEBI" id="CHEBI:29985"/>
        <dbReference type="ChEBI" id="CHEBI:30616"/>
        <dbReference type="ChEBI" id="CHEBI:43474"/>
        <dbReference type="ChEBI" id="CHEBI:57451"/>
        <dbReference type="ChEBI" id="CHEBI:456216"/>
        <dbReference type="EC" id="6.3.2.12"/>
    </reaction>
</comment>
<keyword evidence="13 23" id="KW-0067">ATP-binding</keyword>
<evidence type="ECO:0000259" key="24">
    <source>
        <dbReference type="Pfam" id="PF02875"/>
    </source>
</evidence>
<dbReference type="GO" id="GO:0046654">
    <property type="term" value="P:tetrahydrofolate biosynthetic process"/>
    <property type="evidence" value="ECO:0007669"/>
    <property type="project" value="UniProtKB-UniPathway"/>
</dbReference>
<evidence type="ECO:0000256" key="11">
    <source>
        <dbReference type="ARBA" id="ARBA00022723"/>
    </source>
</evidence>
<dbReference type="Gene3D" id="3.90.190.20">
    <property type="entry name" value="Mur ligase, C-terminal domain"/>
    <property type="match status" value="1"/>
</dbReference>
<comment type="catalytic activity">
    <reaction evidence="21">
        <text>(6R)-5,10-methylenetetrahydrofolyl-(gamma-L-Glu)(n) + L-glutamate + ATP = (6R)-5,10-methylenetetrahydrofolyl-(gamma-L-Glu)(n+1) + ADP + phosphate + H(+)</text>
        <dbReference type="Rhea" id="RHEA:51912"/>
        <dbReference type="Rhea" id="RHEA-COMP:13257"/>
        <dbReference type="Rhea" id="RHEA-COMP:13258"/>
        <dbReference type="ChEBI" id="CHEBI:15378"/>
        <dbReference type="ChEBI" id="CHEBI:29985"/>
        <dbReference type="ChEBI" id="CHEBI:30616"/>
        <dbReference type="ChEBI" id="CHEBI:43474"/>
        <dbReference type="ChEBI" id="CHEBI:136572"/>
        <dbReference type="ChEBI" id="CHEBI:456216"/>
        <dbReference type="EC" id="6.3.2.17"/>
    </reaction>
</comment>
<organism evidence="26 27">
    <name type="scientific">Halopseudomonas yangmingensis</name>
    <dbReference type="NCBI Taxonomy" id="1720063"/>
    <lineage>
        <taxon>Bacteria</taxon>
        <taxon>Pseudomonadati</taxon>
        <taxon>Pseudomonadota</taxon>
        <taxon>Gammaproteobacteria</taxon>
        <taxon>Pseudomonadales</taxon>
        <taxon>Pseudomonadaceae</taxon>
        <taxon>Halopseudomonas</taxon>
    </lineage>
</organism>
<dbReference type="GO" id="GO:0005524">
    <property type="term" value="F:ATP binding"/>
    <property type="evidence" value="ECO:0007669"/>
    <property type="project" value="UniProtKB-KW"/>
</dbReference>
<dbReference type="InterPro" id="IPR036615">
    <property type="entry name" value="Mur_ligase_C_dom_sf"/>
</dbReference>
<dbReference type="UniPathway" id="UPA00077">
    <property type="reaction ID" value="UER00157"/>
</dbReference>
<dbReference type="PANTHER" id="PTHR11136">
    <property type="entry name" value="FOLYLPOLYGLUTAMATE SYNTHASE-RELATED"/>
    <property type="match status" value="1"/>
</dbReference>
<dbReference type="Pfam" id="PF02875">
    <property type="entry name" value="Mur_ligase_C"/>
    <property type="match status" value="1"/>
</dbReference>
<dbReference type="InterPro" id="IPR036565">
    <property type="entry name" value="Mur-like_cat_sf"/>
</dbReference>
<evidence type="ECO:0000256" key="9">
    <source>
        <dbReference type="ARBA" id="ARBA00019357"/>
    </source>
</evidence>
<dbReference type="NCBIfam" id="NF008101">
    <property type="entry name" value="PRK10846.1"/>
    <property type="match status" value="1"/>
</dbReference>
<dbReference type="GO" id="GO:0046656">
    <property type="term" value="P:folic acid biosynthetic process"/>
    <property type="evidence" value="ECO:0007669"/>
    <property type="project" value="UniProtKB-KW"/>
</dbReference>
<evidence type="ECO:0000256" key="19">
    <source>
        <dbReference type="ARBA" id="ARBA00047493"/>
    </source>
</evidence>
<comment type="similarity">
    <text evidence="5 23">Belongs to the folylpolyglutamate synthase family.</text>
</comment>
<evidence type="ECO:0000313" key="27">
    <source>
        <dbReference type="Proteomes" id="UP000243629"/>
    </source>
</evidence>
<keyword evidence="12 23" id="KW-0547">Nucleotide-binding</keyword>
<dbReference type="GO" id="GO:0046872">
    <property type="term" value="F:metal ion binding"/>
    <property type="evidence" value="ECO:0007669"/>
    <property type="project" value="UniProtKB-KW"/>
</dbReference>
<dbReference type="InterPro" id="IPR004101">
    <property type="entry name" value="Mur_ligase_C"/>
</dbReference>
<feature type="domain" description="Mur ligase central" evidence="25">
    <location>
        <begin position="46"/>
        <end position="208"/>
    </location>
</feature>
<dbReference type="PANTHER" id="PTHR11136:SF0">
    <property type="entry name" value="DIHYDROFOLATE SYNTHETASE-RELATED"/>
    <property type="match status" value="1"/>
</dbReference>
<keyword evidence="14" id="KW-0460">Magnesium</keyword>
<dbReference type="SUPFAM" id="SSF53623">
    <property type="entry name" value="MurD-like peptide ligases, catalytic domain"/>
    <property type="match status" value="1"/>
</dbReference>
<sequence>MTRNLPQWLAYLEQLHPSTIDMGLQRVAEVAARLHVDRPAPLVITVTGTNGKGSTCAALEALLLACGRRVGCYSSPHLLQYNERVRIAGQMVADADLCQAFAAVEQARAEISLTYFEFGTLAALWLFSQAGLDVVVLEVGLGGRLDAVNVVDADLAILTSVGLDHQEYLGTTRESVAFEKAGILRPGIAVVCGETDLPSSFVARVDELGCRLLQRGVSCDWQALDGQGWQVRLCSLQAESVSLSLPDVSLPRNNLLLALQALHWLALLPSAEACAATLGALRMPGRMDRRWLHRDGKSRQLCLDVGHNPHAAAYLAAQLAERPQSRCAVFGVLADKDLDGILDQLKGSFEHWYLAAPDCPRALPGAQLLTAVQQHGCAATLAATLPQALEQALASVDEKTEVLVFGSFFTVAECLQYLQSSDWRMHD</sequence>
<evidence type="ECO:0000256" key="6">
    <source>
        <dbReference type="ARBA" id="ARBA00011245"/>
    </source>
</evidence>
<comment type="pathway">
    <text evidence="3">Cofactor biosynthesis; tetrahydrofolate biosynthesis; 7,8-dihydrofolate from 2-amino-4-hydroxy-6-hydroxymethyl-7,8-dihydropteridine diphosphate and 4-aminobenzoate: step 2/2.</text>
</comment>
<evidence type="ECO:0000256" key="10">
    <source>
        <dbReference type="ARBA" id="ARBA00022598"/>
    </source>
</evidence>
<comment type="pathway">
    <text evidence="4">Cofactor biosynthesis; tetrahydrofolylpolyglutamate biosynthesis.</text>
</comment>
<evidence type="ECO:0000313" key="26">
    <source>
        <dbReference type="EMBL" id="SFM67448.1"/>
    </source>
</evidence>
<name>A0A1I4SSC9_9GAMM</name>
<feature type="domain" description="Mur ligase C-terminal" evidence="24">
    <location>
        <begin position="295"/>
        <end position="408"/>
    </location>
</feature>
<comment type="cofactor">
    <cofactor evidence="1">
        <name>Mg(2+)</name>
        <dbReference type="ChEBI" id="CHEBI:18420"/>
    </cofactor>
</comment>
<dbReference type="SUPFAM" id="SSF53244">
    <property type="entry name" value="MurD-like peptide ligases, peptide-binding domain"/>
    <property type="match status" value="1"/>
</dbReference>
<dbReference type="STRING" id="1720063.SAMN05216217_11151"/>
<evidence type="ECO:0000256" key="20">
    <source>
        <dbReference type="ARBA" id="ARBA00047808"/>
    </source>
</evidence>
<dbReference type="GO" id="GO:0008841">
    <property type="term" value="F:dihydrofolate synthase activity"/>
    <property type="evidence" value="ECO:0007669"/>
    <property type="project" value="UniProtKB-EC"/>
</dbReference>
<evidence type="ECO:0000256" key="16">
    <source>
        <dbReference type="ARBA" id="ARBA00030048"/>
    </source>
</evidence>
<evidence type="ECO:0000256" key="21">
    <source>
        <dbReference type="ARBA" id="ARBA00049035"/>
    </source>
</evidence>
<dbReference type="Pfam" id="PF08245">
    <property type="entry name" value="Mur_ligase_M"/>
    <property type="match status" value="1"/>
</dbReference>
<dbReference type="Proteomes" id="UP000243629">
    <property type="component" value="Unassembled WGS sequence"/>
</dbReference>
<keyword evidence="10 23" id="KW-0436">Ligase</keyword>
<dbReference type="FunFam" id="3.40.1190.10:FF:000004">
    <property type="entry name" value="Dihydrofolate synthase/folylpolyglutamate synthase"/>
    <property type="match status" value="1"/>
</dbReference>
<gene>
    <name evidence="26" type="ORF">SAMN05216217_11151</name>
</gene>
<evidence type="ECO:0000256" key="4">
    <source>
        <dbReference type="ARBA" id="ARBA00005150"/>
    </source>
</evidence>
<evidence type="ECO:0000256" key="22">
    <source>
        <dbReference type="ARBA" id="ARBA00049161"/>
    </source>
</evidence>
<keyword evidence="15" id="KW-0289">Folate biosynthesis</keyword>
<evidence type="ECO:0000256" key="17">
    <source>
        <dbReference type="ARBA" id="ARBA00030592"/>
    </source>
</evidence>
<evidence type="ECO:0000256" key="2">
    <source>
        <dbReference type="ARBA" id="ARBA00002714"/>
    </source>
</evidence>
<dbReference type="EC" id="6.3.2.17" evidence="8"/>
<dbReference type="EMBL" id="FOUI01000011">
    <property type="protein sequence ID" value="SFM67448.1"/>
    <property type="molecule type" value="Genomic_DNA"/>
</dbReference>
<evidence type="ECO:0000256" key="3">
    <source>
        <dbReference type="ARBA" id="ARBA00004799"/>
    </source>
</evidence>
<dbReference type="AlphaFoldDB" id="A0A1I4SSC9"/>
<dbReference type="EC" id="6.3.2.12" evidence="7"/>
<dbReference type="GO" id="GO:0004326">
    <property type="term" value="F:tetrahydrofolylpolyglutamate synthase activity"/>
    <property type="evidence" value="ECO:0007669"/>
    <property type="project" value="UniProtKB-EC"/>
</dbReference>
<protein>
    <recommendedName>
        <fullName evidence="9">Dihydrofolate synthase/folylpolyglutamate synthase</fullName>
        <ecNumber evidence="7">6.3.2.12</ecNumber>
        <ecNumber evidence="8">6.3.2.17</ecNumber>
    </recommendedName>
    <alternativeName>
        <fullName evidence="18">Folylpoly-gamma-glutamate synthetase-dihydrofolate synthetase</fullName>
    </alternativeName>
    <alternativeName>
        <fullName evidence="16">Folylpolyglutamate synthetase</fullName>
    </alternativeName>
    <alternativeName>
        <fullName evidence="17">Tetrahydrofolylpolyglutamate synthase</fullName>
    </alternativeName>
</protein>